<name>A0ABX1YK25_9BACL</name>
<keyword evidence="1" id="KW-0805">Transcription regulation</keyword>
<protein>
    <submittedName>
        <fullName evidence="5">Helix-turn-helix domain-containing protein</fullName>
    </submittedName>
</protein>
<gene>
    <name evidence="5" type="ORF">GC101_20805</name>
</gene>
<accession>A0ABX1YK25</accession>
<dbReference type="PROSITE" id="PS01124">
    <property type="entry name" value="HTH_ARAC_FAMILY_2"/>
    <property type="match status" value="1"/>
</dbReference>
<evidence type="ECO:0000259" key="4">
    <source>
        <dbReference type="PROSITE" id="PS01124"/>
    </source>
</evidence>
<keyword evidence="6" id="KW-1185">Reference proteome</keyword>
<comment type="caution">
    <text evidence="5">The sequence shown here is derived from an EMBL/GenBank/DDBJ whole genome shotgun (WGS) entry which is preliminary data.</text>
</comment>
<sequence length="321" mass="35492">MTEQQLETRSAPGQSTGNHQEQIAGIIAQTEKITLADGRHPTVIPYLSISRNSRITPLIPSVLTPSFCLILQGMKKLHYGSTSLEYLPGDYMVSMIHLPAFAQIAGVSREMPYIGLRIDITTQEIASVMTQAGISIKPRDKKVNNATFIGKADASLLEVFSRLLKLTGNGNPREAVYLSGLIKHELIFNLLTGDYGHLFLQEVLFDQNAGGIGQAIAWIHQNYSRSFTVHELADAHNISVSGLHHKFKAITAMGPLQYQKQLRLQEARRLMLSGSMGATAAAMEVGYESASQFSREYRRLFGLPPLKDIRAVRRSIDPGEF</sequence>
<dbReference type="Gene3D" id="1.10.10.60">
    <property type="entry name" value="Homeodomain-like"/>
    <property type="match status" value="1"/>
</dbReference>
<evidence type="ECO:0000256" key="2">
    <source>
        <dbReference type="ARBA" id="ARBA00023163"/>
    </source>
</evidence>
<evidence type="ECO:0000256" key="3">
    <source>
        <dbReference type="SAM" id="MobiDB-lite"/>
    </source>
</evidence>
<evidence type="ECO:0000256" key="1">
    <source>
        <dbReference type="ARBA" id="ARBA00023015"/>
    </source>
</evidence>
<feature type="region of interest" description="Disordered" evidence="3">
    <location>
        <begin position="1"/>
        <end position="20"/>
    </location>
</feature>
<dbReference type="PANTHER" id="PTHR43436:SF1">
    <property type="entry name" value="TRANSCRIPTIONAL REGULATORY PROTEIN"/>
    <property type="match status" value="1"/>
</dbReference>
<dbReference type="PANTHER" id="PTHR43436">
    <property type="entry name" value="ARAC-FAMILY TRANSCRIPTIONAL REGULATOR"/>
    <property type="match status" value="1"/>
</dbReference>
<proteinExistence type="predicted"/>
<evidence type="ECO:0000313" key="5">
    <source>
        <dbReference type="EMBL" id="NOU81307.1"/>
    </source>
</evidence>
<dbReference type="InterPro" id="IPR009594">
    <property type="entry name" value="Tscrpt_reg_HTH_AraC_N"/>
</dbReference>
<dbReference type="SMART" id="SM00342">
    <property type="entry name" value="HTH_ARAC"/>
    <property type="match status" value="1"/>
</dbReference>
<dbReference type="InterPro" id="IPR009057">
    <property type="entry name" value="Homeodomain-like_sf"/>
</dbReference>
<dbReference type="InterPro" id="IPR018060">
    <property type="entry name" value="HTH_AraC"/>
</dbReference>
<feature type="domain" description="HTH araC/xylS-type" evidence="4">
    <location>
        <begin position="213"/>
        <end position="311"/>
    </location>
</feature>
<dbReference type="Pfam" id="PF12833">
    <property type="entry name" value="HTH_18"/>
    <property type="match status" value="1"/>
</dbReference>
<dbReference type="EMBL" id="WHOB01000062">
    <property type="protein sequence ID" value="NOU81307.1"/>
    <property type="molecule type" value="Genomic_DNA"/>
</dbReference>
<dbReference type="Proteomes" id="UP000596857">
    <property type="component" value="Unassembled WGS sequence"/>
</dbReference>
<dbReference type="Pfam" id="PF06719">
    <property type="entry name" value="AraC_N"/>
    <property type="match status" value="1"/>
</dbReference>
<reference evidence="5 6" key="1">
    <citation type="submission" date="2019-10" db="EMBL/GenBank/DDBJ databases">
        <title>Description of Paenibacillus terricola sp. nov.</title>
        <authorList>
            <person name="Carlier A."/>
            <person name="Qi S."/>
        </authorList>
    </citation>
    <scope>NUCLEOTIDE SEQUENCE [LARGE SCALE GENOMIC DNA]</scope>
    <source>
        <strain evidence="5 6">LMG 31459</strain>
    </source>
</reference>
<dbReference type="SUPFAM" id="SSF46689">
    <property type="entry name" value="Homeodomain-like"/>
    <property type="match status" value="2"/>
</dbReference>
<organism evidence="5 6">
    <name type="scientific">Paenibacillus phytohabitans</name>
    <dbReference type="NCBI Taxonomy" id="2654978"/>
    <lineage>
        <taxon>Bacteria</taxon>
        <taxon>Bacillati</taxon>
        <taxon>Bacillota</taxon>
        <taxon>Bacilli</taxon>
        <taxon>Bacillales</taxon>
        <taxon>Paenibacillaceae</taxon>
        <taxon>Paenibacillus</taxon>
    </lineage>
</organism>
<dbReference type="RefSeq" id="WP_171718810.1">
    <property type="nucleotide sequence ID" value="NZ_WHOB01000062.1"/>
</dbReference>
<evidence type="ECO:0000313" key="6">
    <source>
        <dbReference type="Proteomes" id="UP000596857"/>
    </source>
</evidence>
<keyword evidence="2" id="KW-0804">Transcription</keyword>